<dbReference type="SMART" id="SM00248">
    <property type="entry name" value="ANK"/>
    <property type="match status" value="4"/>
</dbReference>
<name>A0AAD6M4I4_9ROSI</name>
<accession>A0AAD6M4I4</accession>
<evidence type="ECO:0000313" key="2">
    <source>
        <dbReference type="EMBL" id="KAJ6978700.1"/>
    </source>
</evidence>
<evidence type="ECO:0000313" key="3">
    <source>
        <dbReference type="Proteomes" id="UP001164929"/>
    </source>
</evidence>
<dbReference type="InterPro" id="IPR002110">
    <property type="entry name" value="Ankyrin_rpt"/>
</dbReference>
<gene>
    <name evidence="2" type="ORF">NC653_026989</name>
</gene>
<feature type="repeat" description="ANK" evidence="1">
    <location>
        <begin position="197"/>
        <end position="219"/>
    </location>
</feature>
<dbReference type="PROSITE" id="PS50088">
    <property type="entry name" value="ANK_REPEAT"/>
    <property type="match status" value="1"/>
</dbReference>
<evidence type="ECO:0008006" key="4">
    <source>
        <dbReference type="Google" id="ProtNLM"/>
    </source>
</evidence>
<reference evidence="2" key="1">
    <citation type="journal article" date="2023" name="Mol. Ecol. Resour.">
        <title>Chromosome-level genome assembly of a triploid poplar Populus alba 'Berolinensis'.</title>
        <authorList>
            <person name="Chen S."/>
            <person name="Yu Y."/>
            <person name="Wang X."/>
            <person name="Wang S."/>
            <person name="Zhang T."/>
            <person name="Zhou Y."/>
            <person name="He R."/>
            <person name="Meng N."/>
            <person name="Wang Y."/>
            <person name="Liu W."/>
            <person name="Liu Z."/>
            <person name="Liu J."/>
            <person name="Guo Q."/>
            <person name="Huang H."/>
            <person name="Sederoff R.R."/>
            <person name="Wang G."/>
            <person name="Qu G."/>
            <person name="Chen S."/>
        </authorList>
    </citation>
    <scope>NUCLEOTIDE SEQUENCE</scope>
    <source>
        <strain evidence="2">SC-2020</strain>
    </source>
</reference>
<protein>
    <recommendedName>
        <fullName evidence="4">DUF4219 domain-containing protein</fullName>
    </recommendedName>
</protein>
<sequence length="397" mass="44663">MATTNSLQSICVPLPIFNGSNYDLWGRKMETLFRSQNLWDIVKNGFEEPENISTLEEAQRKELEVKKQKDASALYLIQQSLANTIFPRITKASTAKRAWDMLQEEFRGHSERANMGSTAIMVAPYKAAMKGKWQHMIDYYKENTEYLFSPVTSSLDTVLHLAVQSNEVQPLEDLLEIVKERELPSTEKDFLKKKNKFGNTALHEATIYGNYEAVRFLVECCPDLIAIPNKYSETPLFTAAGFGEAEIVELLIRSKPEQCVDDDDDGLLFPIHRQRKDGLSILGAAIIGQHFDTALLLLELDESLHSLKDKKGITALQLLAHMPSAFESGFPMGIFERLIYCCLPVRRKVEFQVETSGQARKGTVGDVESGLGSSLERKPRGGLLNYFKVPKGIIGHN</sequence>
<dbReference type="InterPro" id="IPR036770">
    <property type="entry name" value="Ankyrin_rpt-contain_sf"/>
</dbReference>
<keyword evidence="1" id="KW-0040">ANK repeat</keyword>
<comment type="caution">
    <text evidence="2">The sequence shown here is derived from an EMBL/GenBank/DDBJ whole genome shotgun (WGS) entry which is preliminary data.</text>
</comment>
<keyword evidence="3" id="KW-1185">Reference proteome</keyword>
<dbReference type="EMBL" id="JAQIZT010000011">
    <property type="protein sequence ID" value="KAJ6978700.1"/>
    <property type="molecule type" value="Genomic_DNA"/>
</dbReference>
<dbReference type="Pfam" id="PF12796">
    <property type="entry name" value="Ank_2"/>
    <property type="match status" value="1"/>
</dbReference>
<dbReference type="AlphaFoldDB" id="A0AAD6M4I4"/>
<evidence type="ECO:0000256" key="1">
    <source>
        <dbReference type="PROSITE-ProRule" id="PRU00023"/>
    </source>
</evidence>
<organism evidence="2 3">
    <name type="scientific">Populus alba x Populus x berolinensis</name>
    <dbReference type="NCBI Taxonomy" id="444605"/>
    <lineage>
        <taxon>Eukaryota</taxon>
        <taxon>Viridiplantae</taxon>
        <taxon>Streptophyta</taxon>
        <taxon>Embryophyta</taxon>
        <taxon>Tracheophyta</taxon>
        <taxon>Spermatophyta</taxon>
        <taxon>Magnoliopsida</taxon>
        <taxon>eudicotyledons</taxon>
        <taxon>Gunneridae</taxon>
        <taxon>Pentapetalae</taxon>
        <taxon>rosids</taxon>
        <taxon>fabids</taxon>
        <taxon>Malpighiales</taxon>
        <taxon>Salicaceae</taxon>
        <taxon>Saliceae</taxon>
        <taxon>Populus</taxon>
    </lineage>
</organism>
<dbReference type="Gene3D" id="1.25.40.20">
    <property type="entry name" value="Ankyrin repeat-containing domain"/>
    <property type="match status" value="1"/>
</dbReference>
<dbReference type="Pfam" id="PF14223">
    <property type="entry name" value="Retrotran_gag_2"/>
    <property type="match status" value="1"/>
</dbReference>
<dbReference type="SUPFAM" id="SSF48403">
    <property type="entry name" value="Ankyrin repeat"/>
    <property type="match status" value="1"/>
</dbReference>
<proteinExistence type="predicted"/>
<dbReference type="PROSITE" id="PS50297">
    <property type="entry name" value="ANK_REP_REGION"/>
    <property type="match status" value="1"/>
</dbReference>
<dbReference type="PANTHER" id="PTHR24121">
    <property type="entry name" value="NO MECHANORECEPTOR POTENTIAL C, ISOFORM D-RELATED"/>
    <property type="match status" value="1"/>
</dbReference>
<dbReference type="PANTHER" id="PTHR24121:SF29">
    <property type="match status" value="1"/>
</dbReference>
<dbReference type="Proteomes" id="UP001164929">
    <property type="component" value="Chromosome 11"/>
</dbReference>